<dbReference type="EMBL" id="LAZR01032732">
    <property type="protein sequence ID" value="KKL50070.1"/>
    <property type="molecule type" value="Genomic_DNA"/>
</dbReference>
<comment type="caution">
    <text evidence="1">The sequence shown here is derived from an EMBL/GenBank/DDBJ whole genome shotgun (WGS) entry which is preliminary data.</text>
</comment>
<dbReference type="AlphaFoldDB" id="A0A0F9EYH2"/>
<sequence>METKHVDIEKSIYLKALNKNDVYKEYLFSLFDDVDNSIEDCKKFNFKEIVNIIKNLNYQVRKNSRSQLLPILVSSDSEKEKCYNLLKEEFRNQMVLYIPLCPIDVRIYHHICSCLIEDLGLEIFETMNLKSIKIKQKLKKSDAVKILLEYQQHSSKKDLLRHWLLGDELNNEEKNKLGIRTSIGEDKNSLDIIECICTSFEEPVMLFFDDIEAINQKFGTEYGEKWGRVAEHKFLKTFFSFLSKVNNTIIILPCIKTLWNSLLNYSNNDLRSILESRKIEFFDFERLKKKIMKVMDFYWLQSKIRPPINPLFPLSDDSIEKFFK</sequence>
<accession>A0A0F9EYH2</accession>
<dbReference type="EMBL" id="LAZR01025034">
    <property type="protein sequence ID" value="KKL73200.1"/>
    <property type="molecule type" value="Genomic_DNA"/>
</dbReference>
<protein>
    <submittedName>
        <fullName evidence="1">Uncharacterized protein</fullName>
    </submittedName>
</protein>
<evidence type="ECO:0000313" key="2">
    <source>
        <dbReference type="EMBL" id="KKL73200.1"/>
    </source>
</evidence>
<evidence type="ECO:0000313" key="1">
    <source>
        <dbReference type="EMBL" id="KKL50070.1"/>
    </source>
</evidence>
<organism evidence="1">
    <name type="scientific">marine sediment metagenome</name>
    <dbReference type="NCBI Taxonomy" id="412755"/>
    <lineage>
        <taxon>unclassified sequences</taxon>
        <taxon>metagenomes</taxon>
        <taxon>ecological metagenomes</taxon>
    </lineage>
</organism>
<feature type="non-terminal residue" evidence="1">
    <location>
        <position position="324"/>
    </location>
</feature>
<reference evidence="1" key="1">
    <citation type="journal article" date="2015" name="Nature">
        <title>Complex archaea that bridge the gap between prokaryotes and eukaryotes.</title>
        <authorList>
            <person name="Spang A."/>
            <person name="Saw J.H."/>
            <person name="Jorgensen S.L."/>
            <person name="Zaremba-Niedzwiedzka K."/>
            <person name="Martijn J."/>
            <person name="Lind A.E."/>
            <person name="van Eijk R."/>
            <person name="Schleper C."/>
            <person name="Guy L."/>
            <person name="Ettema T.J."/>
        </authorList>
    </citation>
    <scope>NUCLEOTIDE SEQUENCE</scope>
</reference>
<gene>
    <name evidence="2" type="ORF">LCGC14_2077270</name>
    <name evidence="1" type="ORF">LCGC14_2309170</name>
</gene>
<name>A0A0F9EYH2_9ZZZZ</name>
<proteinExistence type="predicted"/>